<proteinExistence type="predicted"/>
<gene>
    <name evidence="2" type="ORF">NCTC10115_00933</name>
</gene>
<sequence length="90" mass="9663">MNPTPTVADINIAKVTLSNLNFGTNTIEFSVPTTAKEGTSKVAPMIGNMYITSNDQNQRKIYNEIFGNTSNGSTSVTVDLLKGYSLASGW</sequence>
<dbReference type="EMBL" id="LS991952">
    <property type="protein sequence ID" value="SYV94607.1"/>
    <property type="molecule type" value="Genomic_DNA"/>
</dbReference>
<protein>
    <submittedName>
        <fullName evidence="2">Mycoplasma haemagglutinin</fullName>
    </submittedName>
</protein>
<accession>A0A3B0PF59</accession>
<feature type="non-terminal residue" evidence="2">
    <location>
        <position position="90"/>
    </location>
</feature>
<dbReference type="Pfam" id="PF05692">
    <property type="entry name" value="Myco_haema"/>
    <property type="match status" value="1"/>
</dbReference>
<name>A0A3B0PF59_MYCGL</name>
<feature type="domain" description="Haemagglutinin Mycoplasma" evidence="1">
    <location>
        <begin position="1"/>
        <end position="90"/>
    </location>
</feature>
<dbReference type="Proteomes" id="UP000260136">
    <property type="component" value="Chromosome"/>
</dbReference>
<evidence type="ECO:0000259" key="1">
    <source>
        <dbReference type="Pfam" id="PF05692"/>
    </source>
</evidence>
<organism evidence="2 3">
    <name type="scientific">Mycoplasmoides gallisepticum</name>
    <name type="common">Mycoplasma gallisepticum</name>
    <dbReference type="NCBI Taxonomy" id="2096"/>
    <lineage>
        <taxon>Bacteria</taxon>
        <taxon>Bacillati</taxon>
        <taxon>Mycoplasmatota</taxon>
        <taxon>Mycoplasmoidales</taxon>
        <taxon>Mycoplasmoidaceae</taxon>
        <taxon>Mycoplasmoides</taxon>
    </lineage>
</organism>
<reference evidence="3" key="1">
    <citation type="submission" date="2018-06" db="EMBL/GenBank/DDBJ databases">
        <authorList>
            <consortium name="Pathogen Informatics"/>
        </authorList>
    </citation>
    <scope>NUCLEOTIDE SEQUENCE [LARGE SCALE GENOMIC DNA]</scope>
    <source>
        <strain evidence="3">NCTC10115</strain>
    </source>
</reference>
<evidence type="ECO:0000313" key="2">
    <source>
        <dbReference type="EMBL" id="SYV94607.1"/>
    </source>
</evidence>
<dbReference type="AlphaFoldDB" id="A0A3B0PF59"/>
<evidence type="ECO:0000313" key="3">
    <source>
        <dbReference type="Proteomes" id="UP000260136"/>
    </source>
</evidence>
<dbReference type="InterPro" id="IPR008692">
    <property type="entry name" value="Hemogglutn_Mycoplasma"/>
</dbReference>